<evidence type="ECO:0000313" key="1">
    <source>
        <dbReference type="EMBL" id="ACD71003.1"/>
    </source>
</evidence>
<protein>
    <submittedName>
        <fullName evidence="1">Uncharacterized protein</fullName>
    </submittedName>
</protein>
<organism evidence="1 2">
    <name type="scientific">Treponema pallidum subsp. pallidum (strain SS14)</name>
    <dbReference type="NCBI Taxonomy" id="455434"/>
    <lineage>
        <taxon>Bacteria</taxon>
        <taxon>Pseudomonadati</taxon>
        <taxon>Spirochaetota</taxon>
        <taxon>Spirochaetia</taxon>
        <taxon>Spirochaetales</taxon>
        <taxon>Treponemataceae</taxon>
        <taxon>Treponema</taxon>
    </lineage>
</organism>
<evidence type="ECO:0000313" key="2">
    <source>
        <dbReference type="Proteomes" id="UP000001202"/>
    </source>
</evidence>
<proteinExistence type="predicted"/>
<dbReference type="EMBL" id="CP000805">
    <property type="protein sequence ID" value="ACD71003.1"/>
    <property type="molecule type" value="Genomic_DNA"/>
</dbReference>
<accession>A0A0H3BJH4</accession>
<gene>
    <name evidence="1" type="ordered locus">TPASS_0583</name>
</gene>
<dbReference type="KEGG" id="tpp:TPASS_0583"/>
<dbReference type="Proteomes" id="UP000001202">
    <property type="component" value="Chromosome"/>
</dbReference>
<dbReference type="AlphaFoldDB" id="A0A0H3BJH4"/>
<sequence>MRSSIAPTAPAECSSKRWYPSVCEPDVRNQKNWGHPITPCA</sequence>
<name>A0A0H3BJH4_TREPS</name>
<reference evidence="1 2" key="1">
    <citation type="journal article" date="2008" name="BMC Microbiol.">
        <title>Complete genome sequence of Treponema pallidum ssp. pallidum strain SS14 determined with oligonucleotide arrays.</title>
        <authorList>
            <person name="Matejkova P."/>
            <person name="Strouhal M."/>
            <person name="Smajs D."/>
            <person name="Norris S.J."/>
            <person name="Palzkill T."/>
            <person name="Petrosino J.F."/>
            <person name="Sodergren E."/>
            <person name="Norton J.E."/>
            <person name="Singh J."/>
            <person name="Richmond T.A."/>
            <person name="Molla M.N."/>
            <person name="Albert T.J."/>
            <person name="Weinstock G.M."/>
        </authorList>
    </citation>
    <scope>NUCLEOTIDE SEQUENCE [LARGE SCALE GENOMIC DNA]</scope>
    <source>
        <strain evidence="1 2">SS14</strain>
    </source>
</reference>